<feature type="signal peptide" evidence="1">
    <location>
        <begin position="1"/>
        <end position="20"/>
    </location>
</feature>
<reference evidence="2 3" key="1">
    <citation type="submission" date="2012-04" db="EMBL/GenBank/DDBJ databases">
        <title>The Genome Sequence of Afipia broomeae ATCC 49717.</title>
        <authorList>
            <consortium name="The Broad Institute Genome Sequencing Platform"/>
            <person name="Earl A."/>
            <person name="Ward D."/>
            <person name="Feldgarden M."/>
            <person name="Gevers D."/>
            <person name="Huys G."/>
            <person name="Walker B."/>
            <person name="Young S.K."/>
            <person name="Zeng Q."/>
            <person name="Gargeya S."/>
            <person name="Fitzgerald M."/>
            <person name="Haas B."/>
            <person name="Abouelleil A."/>
            <person name="Alvarado L."/>
            <person name="Arachchi H.M."/>
            <person name="Berlin A."/>
            <person name="Chapman S.B."/>
            <person name="Goldberg J."/>
            <person name="Griggs A."/>
            <person name="Gujja S."/>
            <person name="Hansen M."/>
            <person name="Howarth C."/>
            <person name="Imamovic A."/>
            <person name="Larimer J."/>
            <person name="McCowen C."/>
            <person name="Montmayeur A."/>
            <person name="Murphy C."/>
            <person name="Neiman D."/>
            <person name="Pearson M."/>
            <person name="Priest M."/>
            <person name="Roberts A."/>
            <person name="Saif S."/>
            <person name="Shea T."/>
            <person name="Sisk P."/>
            <person name="Sykes S."/>
            <person name="Wortman J."/>
            <person name="Nusbaum C."/>
            <person name="Birren B."/>
        </authorList>
    </citation>
    <scope>NUCLEOTIDE SEQUENCE [LARGE SCALE GENOMIC DNA]</scope>
    <source>
        <strain evidence="2 3">ATCC 49717</strain>
    </source>
</reference>
<dbReference type="eggNOG" id="ENOG5032I66">
    <property type="taxonomic scope" value="Bacteria"/>
</dbReference>
<comment type="caution">
    <text evidence="2">The sequence shown here is derived from an EMBL/GenBank/DDBJ whole genome shotgun (WGS) entry which is preliminary data.</text>
</comment>
<evidence type="ECO:0000256" key="1">
    <source>
        <dbReference type="SAM" id="SignalP"/>
    </source>
</evidence>
<name>K8PRZ7_9BRAD</name>
<protein>
    <recommendedName>
        <fullName evidence="4">C-type lysozyme inhibitor domain-containing protein</fullName>
    </recommendedName>
</protein>
<dbReference type="PATRIC" id="fig|883078.3.peg.1405"/>
<evidence type="ECO:0008006" key="4">
    <source>
        <dbReference type="Google" id="ProtNLM"/>
    </source>
</evidence>
<evidence type="ECO:0000313" key="2">
    <source>
        <dbReference type="EMBL" id="EKS42280.1"/>
    </source>
</evidence>
<accession>K8PRZ7</accession>
<dbReference type="HOGENOM" id="CLU_159759_0_0_5"/>
<dbReference type="EMBL" id="AGWX01000001">
    <property type="protein sequence ID" value="EKS42280.1"/>
    <property type="molecule type" value="Genomic_DNA"/>
</dbReference>
<keyword evidence="1" id="KW-0732">Signal</keyword>
<dbReference type="AlphaFoldDB" id="K8PRZ7"/>
<keyword evidence="3" id="KW-1185">Reference proteome</keyword>
<feature type="chain" id="PRO_5003919912" description="C-type lysozyme inhibitor domain-containing protein" evidence="1">
    <location>
        <begin position="21"/>
        <end position="126"/>
    </location>
</feature>
<evidence type="ECO:0000313" key="3">
    <source>
        <dbReference type="Proteomes" id="UP000001096"/>
    </source>
</evidence>
<organism evidence="2 3">
    <name type="scientific">Afipia broomeae ATCC 49717</name>
    <dbReference type="NCBI Taxonomy" id="883078"/>
    <lineage>
        <taxon>Bacteria</taxon>
        <taxon>Pseudomonadati</taxon>
        <taxon>Pseudomonadota</taxon>
        <taxon>Alphaproteobacteria</taxon>
        <taxon>Hyphomicrobiales</taxon>
        <taxon>Nitrobacteraceae</taxon>
        <taxon>Afipia</taxon>
    </lineage>
</organism>
<sequence>MRAKLLNLFKVSAVACTAVAFNTGANSADLGLMVSRGVNAGSCSEIVLVCENGRQYPLCPIAVSVAGELVTASLYTAPHRATYVRLVPMGVGYRYAGKGIWFDGLRENALLNFGDRSSVACTVSQS</sequence>
<dbReference type="Proteomes" id="UP000001096">
    <property type="component" value="Unassembled WGS sequence"/>
</dbReference>
<proteinExistence type="predicted"/>
<gene>
    <name evidence="2" type="ORF">HMPREF9695_01372</name>
</gene>
<dbReference type="RefSeq" id="WP_006020092.1">
    <property type="nucleotide sequence ID" value="NZ_KB375282.1"/>
</dbReference>